<feature type="region of interest" description="Disordered" evidence="1">
    <location>
        <begin position="1"/>
        <end position="20"/>
    </location>
</feature>
<name>A0A813Q619_9BILA</name>
<dbReference type="EMBL" id="CAJOBA010035633">
    <property type="protein sequence ID" value="CAF4007903.1"/>
    <property type="molecule type" value="Genomic_DNA"/>
</dbReference>
<keyword evidence="6" id="KW-1185">Reference proteome</keyword>
<accession>A0A813Q619</accession>
<dbReference type="Proteomes" id="UP000681722">
    <property type="component" value="Unassembled WGS sequence"/>
</dbReference>
<feature type="compositionally biased region" description="Polar residues" evidence="1">
    <location>
        <begin position="8"/>
        <end position="20"/>
    </location>
</feature>
<gene>
    <name evidence="2" type="ORF">GPM918_LOCUS1477</name>
    <name evidence="3" type="ORF">OVA965_LOCUS23831</name>
    <name evidence="4" type="ORF">SRO942_LOCUS1477</name>
    <name evidence="5" type="ORF">TMI583_LOCUS24551</name>
</gene>
<protein>
    <submittedName>
        <fullName evidence="2">Uncharacterized protein</fullName>
    </submittedName>
</protein>
<reference evidence="2" key="1">
    <citation type="submission" date="2021-02" db="EMBL/GenBank/DDBJ databases">
        <authorList>
            <person name="Nowell W R."/>
        </authorList>
    </citation>
    <scope>NUCLEOTIDE SEQUENCE</scope>
</reference>
<dbReference type="EMBL" id="CAJNOQ010000137">
    <property type="protein sequence ID" value="CAF0762675.1"/>
    <property type="molecule type" value="Genomic_DNA"/>
</dbReference>
<evidence type="ECO:0000313" key="6">
    <source>
        <dbReference type="Proteomes" id="UP000663829"/>
    </source>
</evidence>
<proteinExistence type="predicted"/>
<evidence type="ECO:0000256" key="1">
    <source>
        <dbReference type="SAM" id="MobiDB-lite"/>
    </source>
</evidence>
<dbReference type="EMBL" id="CAJNOK010014102">
    <property type="protein sequence ID" value="CAF1197688.1"/>
    <property type="molecule type" value="Genomic_DNA"/>
</dbReference>
<dbReference type="Proteomes" id="UP000682733">
    <property type="component" value="Unassembled WGS sequence"/>
</dbReference>
<evidence type="ECO:0000313" key="4">
    <source>
        <dbReference type="EMBL" id="CAF3543735.1"/>
    </source>
</evidence>
<comment type="caution">
    <text evidence="2">The sequence shown here is derived from an EMBL/GenBank/DDBJ whole genome shotgun (WGS) entry which is preliminary data.</text>
</comment>
<dbReference type="AlphaFoldDB" id="A0A813Q619"/>
<dbReference type="Proteomes" id="UP000663829">
    <property type="component" value="Unassembled WGS sequence"/>
</dbReference>
<organism evidence="2 6">
    <name type="scientific">Didymodactylos carnosus</name>
    <dbReference type="NCBI Taxonomy" id="1234261"/>
    <lineage>
        <taxon>Eukaryota</taxon>
        <taxon>Metazoa</taxon>
        <taxon>Spiralia</taxon>
        <taxon>Gnathifera</taxon>
        <taxon>Rotifera</taxon>
        <taxon>Eurotatoria</taxon>
        <taxon>Bdelloidea</taxon>
        <taxon>Philodinida</taxon>
        <taxon>Philodinidae</taxon>
        <taxon>Didymodactylos</taxon>
    </lineage>
</organism>
<evidence type="ECO:0000313" key="2">
    <source>
        <dbReference type="EMBL" id="CAF0762675.1"/>
    </source>
</evidence>
<evidence type="ECO:0000313" key="3">
    <source>
        <dbReference type="EMBL" id="CAF1197688.1"/>
    </source>
</evidence>
<sequence length="181" mass="20701">MDTGGDQSGHSINDQLSPVEQQKEQTINVCRKFKQLLIELSSHSKLSQQKIEETVIKAKILLSPAEFSDTNKWIRAVKRTLKDLNSIPDELCLISLAYTNHPVDAARFCRQEMLEKNSIYSKLSENNNSDDPFRQSLSKFSENLKQLNSQLEKDYSKDSLGSEKLCKIVRDIPEEQVEVEN</sequence>
<evidence type="ECO:0000313" key="5">
    <source>
        <dbReference type="EMBL" id="CAF4007903.1"/>
    </source>
</evidence>
<dbReference type="Proteomes" id="UP000677228">
    <property type="component" value="Unassembled WGS sequence"/>
</dbReference>
<dbReference type="EMBL" id="CAJOBC010000137">
    <property type="protein sequence ID" value="CAF3543735.1"/>
    <property type="molecule type" value="Genomic_DNA"/>
</dbReference>